<comment type="caution">
    <text evidence="1">The sequence shown here is derived from an EMBL/GenBank/DDBJ whole genome shotgun (WGS) entry which is preliminary data.</text>
</comment>
<gene>
    <name evidence="1" type="ORF">FK85_07335</name>
</gene>
<evidence type="ECO:0000313" key="2">
    <source>
        <dbReference type="Proteomes" id="UP000053331"/>
    </source>
</evidence>
<accession>A0A081EXG1</accession>
<protein>
    <submittedName>
        <fullName evidence="1">Uncharacterized protein</fullName>
    </submittedName>
</protein>
<proteinExistence type="predicted"/>
<name>A0A081EXG1_9EURY</name>
<reference evidence="1 2" key="1">
    <citation type="journal article" date="2015" name="Genome Announc.">
        <title>Draft genome sequence of a Halorubrum H3 strain isolated from the burlinskoye salt lake (Altai Krai, Russia).</title>
        <authorList>
            <person name="Rozanov A.S."/>
            <person name="Bryanskaya A.V."/>
            <person name="Malup T.K."/>
            <person name="Kotenko A.V."/>
            <person name="Peltek S.E."/>
        </authorList>
    </citation>
    <scope>NUCLEOTIDE SEQUENCE [LARGE SCALE GENOMIC DNA]</scope>
    <source>
        <strain evidence="1 2">H3</strain>
    </source>
</reference>
<dbReference type="AlphaFoldDB" id="A0A081EXG1"/>
<sequence>MQRAFPTLTLLQQQSINPNDRWEQFAQTIFCELVDTLRKPIVAVFQIQIDASHLRCDLSEWFLTNVLPPILTNLDIVCNRIEF</sequence>
<organism evidence="1 2">
    <name type="scientific">Halorubrum saccharovorum</name>
    <dbReference type="NCBI Taxonomy" id="2248"/>
    <lineage>
        <taxon>Archaea</taxon>
        <taxon>Methanobacteriati</taxon>
        <taxon>Methanobacteriota</taxon>
        <taxon>Stenosarchaea group</taxon>
        <taxon>Halobacteria</taxon>
        <taxon>Halobacteriales</taxon>
        <taxon>Haloferacaceae</taxon>
        <taxon>Halorubrum</taxon>
    </lineage>
</organism>
<dbReference type="Proteomes" id="UP000053331">
    <property type="component" value="Unassembled WGS sequence"/>
</dbReference>
<keyword evidence="2" id="KW-1185">Reference proteome</keyword>
<dbReference type="EMBL" id="JNFH02000008">
    <property type="protein sequence ID" value="KDS92099.2"/>
    <property type="molecule type" value="Genomic_DNA"/>
</dbReference>
<evidence type="ECO:0000313" key="1">
    <source>
        <dbReference type="EMBL" id="KDS92099.2"/>
    </source>
</evidence>